<reference evidence="2" key="1">
    <citation type="submission" date="2021-04" db="EMBL/GenBank/DDBJ databases">
        <title>Genome based classification of Actinospica acidithermotolerans sp. nov., an actinobacterium isolated from an Indonesian hot spring.</title>
        <authorList>
            <person name="Kusuma A.B."/>
            <person name="Putra K.E."/>
            <person name="Nafisah S."/>
            <person name="Loh J."/>
            <person name="Nouioui I."/>
            <person name="Goodfellow M."/>
        </authorList>
    </citation>
    <scope>NUCLEOTIDE SEQUENCE</scope>
    <source>
        <strain evidence="2">DSM 45618</strain>
    </source>
</reference>
<accession>A0A8J7WKY6</accession>
<keyword evidence="3" id="KW-1185">Reference proteome</keyword>
<organism evidence="2 3">
    <name type="scientific">Actinocrinis puniceicyclus</name>
    <dbReference type="NCBI Taxonomy" id="977794"/>
    <lineage>
        <taxon>Bacteria</taxon>
        <taxon>Bacillati</taxon>
        <taxon>Actinomycetota</taxon>
        <taxon>Actinomycetes</taxon>
        <taxon>Catenulisporales</taxon>
        <taxon>Actinospicaceae</taxon>
        <taxon>Actinocrinis</taxon>
    </lineage>
</organism>
<dbReference type="RefSeq" id="WP_211463485.1">
    <property type="nucleotide sequence ID" value="NZ_JAGSXH010000002.1"/>
</dbReference>
<dbReference type="AlphaFoldDB" id="A0A8J7WKY6"/>
<evidence type="ECO:0000256" key="1">
    <source>
        <dbReference type="SAM" id="Phobius"/>
    </source>
</evidence>
<sequence length="77" mass="7674">MMVWVIVGVSLAVLALAAIGYFAFGVFLAAKGLSRELGRASRLLADAAAPVTSALAQLSLGEGSGAGAGAGRQRADR</sequence>
<evidence type="ECO:0000313" key="3">
    <source>
        <dbReference type="Proteomes" id="UP000677913"/>
    </source>
</evidence>
<keyword evidence="1" id="KW-0812">Transmembrane</keyword>
<keyword evidence="1" id="KW-1133">Transmembrane helix</keyword>
<protein>
    <submittedName>
        <fullName evidence="2">Uncharacterized protein</fullName>
    </submittedName>
</protein>
<dbReference type="EMBL" id="JAGSXH010000002">
    <property type="protein sequence ID" value="MBS2961637.1"/>
    <property type="molecule type" value="Genomic_DNA"/>
</dbReference>
<evidence type="ECO:0000313" key="2">
    <source>
        <dbReference type="EMBL" id="MBS2961637.1"/>
    </source>
</evidence>
<comment type="caution">
    <text evidence="2">The sequence shown here is derived from an EMBL/GenBank/DDBJ whole genome shotgun (WGS) entry which is preliminary data.</text>
</comment>
<feature type="transmembrane region" description="Helical" evidence="1">
    <location>
        <begin position="6"/>
        <end position="30"/>
    </location>
</feature>
<dbReference type="Proteomes" id="UP000677913">
    <property type="component" value="Unassembled WGS sequence"/>
</dbReference>
<proteinExistence type="predicted"/>
<keyword evidence="1" id="KW-0472">Membrane</keyword>
<name>A0A8J7WKY6_9ACTN</name>
<gene>
    <name evidence="2" type="ORF">KGA66_01165</name>
</gene>